<protein>
    <submittedName>
        <fullName evidence="1">Uncharacterized protein</fullName>
    </submittedName>
</protein>
<dbReference type="AlphaFoldDB" id="A0A1I2RR90"/>
<proteinExistence type="predicted"/>
<accession>A0A1I2RR90</accession>
<evidence type="ECO:0000313" key="1">
    <source>
        <dbReference type="EMBL" id="SFG40266.1"/>
    </source>
</evidence>
<reference evidence="1 2" key="1">
    <citation type="submission" date="2016-10" db="EMBL/GenBank/DDBJ databases">
        <authorList>
            <person name="de Groot N.N."/>
        </authorList>
    </citation>
    <scope>NUCLEOTIDE SEQUENCE [LARGE SCALE GENOMIC DNA]</scope>
    <source>
        <strain evidence="1 2">DSM 44945</strain>
    </source>
</reference>
<dbReference type="Proteomes" id="UP000198661">
    <property type="component" value="Unassembled WGS sequence"/>
</dbReference>
<name>A0A1I2RR90_9BACL</name>
<gene>
    <name evidence="1" type="ORF">SAMN04488025_13114</name>
</gene>
<organism evidence="1 2">
    <name type="scientific">Planifilum fulgidum</name>
    <dbReference type="NCBI Taxonomy" id="201973"/>
    <lineage>
        <taxon>Bacteria</taxon>
        <taxon>Bacillati</taxon>
        <taxon>Bacillota</taxon>
        <taxon>Bacilli</taxon>
        <taxon>Bacillales</taxon>
        <taxon>Thermoactinomycetaceae</taxon>
        <taxon>Planifilum</taxon>
    </lineage>
</organism>
<sequence>MCVTQIMKAYFWHICSLYYPMKDMYHFSGLLNISMRIGKYPFHIFFPDQQHFFIYFPFVLL</sequence>
<keyword evidence="2" id="KW-1185">Reference proteome</keyword>
<evidence type="ECO:0000313" key="2">
    <source>
        <dbReference type="Proteomes" id="UP000198661"/>
    </source>
</evidence>
<dbReference type="EMBL" id="FOOK01000031">
    <property type="protein sequence ID" value="SFG40266.1"/>
    <property type="molecule type" value="Genomic_DNA"/>
</dbReference>